<evidence type="ECO:0000256" key="6">
    <source>
        <dbReference type="ARBA" id="ARBA00023077"/>
    </source>
</evidence>
<reference evidence="15 16" key="1">
    <citation type="submission" date="2020-08" db="EMBL/GenBank/DDBJ databases">
        <title>Genomic Encyclopedia of Type Strains, Phase IV (KMG-IV): sequencing the most valuable type-strain genomes for metagenomic binning, comparative biology and taxonomic classification.</title>
        <authorList>
            <person name="Goeker M."/>
        </authorList>
    </citation>
    <scope>NUCLEOTIDE SEQUENCE [LARGE SCALE GENOMIC DNA]</scope>
    <source>
        <strain evidence="15 16">DSM 28760</strain>
    </source>
</reference>
<evidence type="ECO:0000256" key="11">
    <source>
        <dbReference type="RuleBase" id="RU003357"/>
    </source>
</evidence>
<keyword evidence="5 12" id="KW-0732">Signal</keyword>
<protein>
    <submittedName>
        <fullName evidence="15">Iron complex outermembrane receptor protein</fullName>
    </submittedName>
</protein>
<keyword evidence="16" id="KW-1185">Reference proteome</keyword>
<keyword evidence="2 9" id="KW-0813">Transport</keyword>
<dbReference type="PANTHER" id="PTHR30069:SF28">
    <property type="entry name" value="TONB-DEPENDENT RECEPTOR YNCD-RELATED"/>
    <property type="match status" value="1"/>
</dbReference>
<dbReference type="SUPFAM" id="SSF56935">
    <property type="entry name" value="Porins"/>
    <property type="match status" value="1"/>
</dbReference>
<comment type="similarity">
    <text evidence="9 11">Belongs to the TonB-dependent receptor family.</text>
</comment>
<accession>A0A7W6EIC0</accession>
<evidence type="ECO:0000256" key="8">
    <source>
        <dbReference type="ARBA" id="ARBA00023237"/>
    </source>
</evidence>
<organism evidence="15 16">
    <name type="scientific">Pseudochelatococcus contaminans</name>
    <dbReference type="NCBI Taxonomy" id="1538103"/>
    <lineage>
        <taxon>Bacteria</taxon>
        <taxon>Pseudomonadati</taxon>
        <taxon>Pseudomonadota</taxon>
        <taxon>Alphaproteobacteria</taxon>
        <taxon>Hyphomicrobiales</taxon>
        <taxon>Chelatococcaceae</taxon>
        <taxon>Pseudochelatococcus</taxon>
    </lineage>
</organism>
<evidence type="ECO:0000256" key="2">
    <source>
        <dbReference type="ARBA" id="ARBA00022448"/>
    </source>
</evidence>
<feature type="domain" description="TonB-dependent receptor plug" evidence="14">
    <location>
        <begin position="57"/>
        <end position="166"/>
    </location>
</feature>
<evidence type="ECO:0000256" key="3">
    <source>
        <dbReference type="ARBA" id="ARBA00022452"/>
    </source>
</evidence>
<dbReference type="EMBL" id="JACICC010000007">
    <property type="protein sequence ID" value="MBB3810592.1"/>
    <property type="molecule type" value="Genomic_DNA"/>
</dbReference>
<sequence length="740" mass="79396">MVRRAAPVAAAFLLSTVSHAALAQSASPGTVLELDPVVVEASRSGAEFEALQERLNAIAGGVSLVDVNAIGPTANLTMARALESVPGVIVQNFFGGNDQPRIQIRGSGLQQNPVERGILMLQDGLPLNRADGSYIVGFADPQQASAIEVFRGYTANRLGATVLGGAVNFISPTGISAPGTSISASGGSFGQVNVAGRTGFSGEKYDGLLQADFSSRDGFRDYNSSRRVVVGGNVGFSWSENVKTRVFASYRDLAFDVAGPLPWDALKARPSQNWNGPIVTPSGAIYPGPNVHRDRPRREASQFLVGSRTTATFGSHILDGAIGYTYTDDTFRFPISSGVRTTKGGDVTLLGRYAYKPDAARPLPLFETTALYTIGSADRGNYLNIAGQQGPQFGQSDLDASTLSLHAGFHIPLWEKFTLSPAISYSHASRKNTDNWTAATRPTVAFAPARPWNLLPNGAVPTQSTSYNRSYDGWSPSLGLTYQPTENHTLFAAVSRSFEPPSHEDLLATVNGTPNSSPGRPNPASPLLASAAFVTPNLDAQTATTIEAGWRGRYGNFSWDAATYYSWVDNELLNLRDATGASIGAINADKTTHFGVELGAGAKLWDRWSGRVAYTYQDFRFDNDPLRGDNQLAGAPRHFVTAALQFQATDAWTLQGSVRWSPARTPVDNMNTLYADSWVVVDLRTEYRINDTFTVFGEVTNVFDETYAGSTVIVDQARADQSAFLPGDGRGFYAGVKASF</sequence>
<dbReference type="InterPro" id="IPR037066">
    <property type="entry name" value="Plug_dom_sf"/>
</dbReference>
<feature type="chain" id="PRO_5031567763" evidence="12">
    <location>
        <begin position="21"/>
        <end position="740"/>
    </location>
</feature>
<dbReference type="InterPro" id="IPR039426">
    <property type="entry name" value="TonB-dep_rcpt-like"/>
</dbReference>
<evidence type="ECO:0000256" key="1">
    <source>
        <dbReference type="ARBA" id="ARBA00004571"/>
    </source>
</evidence>
<gene>
    <name evidence="15" type="ORF">FHS81_002694</name>
</gene>
<evidence type="ECO:0000256" key="5">
    <source>
        <dbReference type="ARBA" id="ARBA00022729"/>
    </source>
</evidence>
<dbReference type="InterPro" id="IPR012910">
    <property type="entry name" value="Plug_dom"/>
</dbReference>
<feature type="domain" description="TonB-dependent receptor-like beta-barrel" evidence="13">
    <location>
        <begin position="274"/>
        <end position="702"/>
    </location>
</feature>
<feature type="short sequence motif" description="TonB C-terminal box" evidence="10">
    <location>
        <begin position="723"/>
        <end position="740"/>
    </location>
</feature>
<name>A0A7W6EIC0_9HYPH</name>
<dbReference type="InterPro" id="IPR036942">
    <property type="entry name" value="Beta-barrel_TonB_sf"/>
</dbReference>
<proteinExistence type="inferred from homology"/>
<evidence type="ECO:0000256" key="9">
    <source>
        <dbReference type="PROSITE-ProRule" id="PRU01360"/>
    </source>
</evidence>
<comment type="caution">
    <text evidence="15">The sequence shown here is derived from an EMBL/GenBank/DDBJ whole genome shotgun (WGS) entry which is preliminary data.</text>
</comment>
<keyword evidence="7 9" id="KW-0472">Membrane</keyword>
<dbReference type="GO" id="GO:0009279">
    <property type="term" value="C:cell outer membrane"/>
    <property type="evidence" value="ECO:0007669"/>
    <property type="project" value="UniProtKB-SubCell"/>
</dbReference>
<evidence type="ECO:0000256" key="7">
    <source>
        <dbReference type="ARBA" id="ARBA00023136"/>
    </source>
</evidence>
<dbReference type="Gene3D" id="2.40.170.20">
    <property type="entry name" value="TonB-dependent receptor, beta-barrel domain"/>
    <property type="match status" value="1"/>
</dbReference>
<dbReference type="Pfam" id="PF00593">
    <property type="entry name" value="TonB_dep_Rec_b-barrel"/>
    <property type="match status" value="1"/>
</dbReference>
<evidence type="ECO:0000313" key="16">
    <source>
        <dbReference type="Proteomes" id="UP000537592"/>
    </source>
</evidence>
<keyword evidence="8 9" id="KW-0998">Cell outer membrane</keyword>
<dbReference type="Proteomes" id="UP000537592">
    <property type="component" value="Unassembled WGS sequence"/>
</dbReference>
<dbReference type="PROSITE" id="PS52016">
    <property type="entry name" value="TONB_DEPENDENT_REC_3"/>
    <property type="match status" value="1"/>
</dbReference>
<keyword evidence="6 11" id="KW-0798">TonB box</keyword>
<keyword evidence="15" id="KW-0675">Receptor</keyword>
<dbReference type="PROSITE" id="PS01156">
    <property type="entry name" value="TONB_DEPENDENT_REC_2"/>
    <property type="match status" value="1"/>
</dbReference>
<feature type="signal peptide" evidence="12">
    <location>
        <begin position="1"/>
        <end position="20"/>
    </location>
</feature>
<comment type="subcellular location">
    <subcellularLocation>
        <location evidence="1 9">Cell outer membrane</location>
        <topology evidence="1 9">Multi-pass membrane protein</topology>
    </subcellularLocation>
</comment>
<evidence type="ECO:0000256" key="12">
    <source>
        <dbReference type="SAM" id="SignalP"/>
    </source>
</evidence>
<dbReference type="RefSeq" id="WP_246375012.1">
    <property type="nucleotide sequence ID" value="NZ_JACICC010000007.1"/>
</dbReference>
<dbReference type="GO" id="GO:0015344">
    <property type="term" value="F:siderophore uptake transmembrane transporter activity"/>
    <property type="evidence" value="ECO:0007669"/>
    <property type="project" value="TreeGrafter"/>
</dbReference>
<keyword evidence="3 9" id="KW-1134">Transmembrane beta strand</keyword>
<dbReference type="GO" id="GO:0044718">
    <property type="term" value="P:siderophore transmembrane transport"/>
    <property type="evidence" value="ECO:0007669"/>
    <property type="project" value="TreeGrafter"/>
</dbReference>
<dbReference type="InterPro" id="IPR010917">
    <property type="entry name" value="TonB_rcpt_CS"/>
</dbReference>
<evidence type="ECO:0000256" key="4">
    <source>
        <dbReference type="ARBA" id="ARBA00022692"/>
    </source>
</evidence>
<evidence type="ECO:0000256" key="10">
    <source>
        <dbReference type="PROSITE-ProRule" id="PRU10144"/>
    </source>
</evidence>
<dbReference type="Pfam" id="PF07715">
    <property type="entry name" value="Plug"/>
    <property type="match status" value="1"/>
</dbReference>
<evidence type="ECO:0000259" key="14">
    <source>
        <dbReference type="Pfam" id="PF07715"/>
    </source>
</evidence>
<evidence type="ECO:0000313" key="15">
    <source>
        <dbReference type="EMBL" id="MBB3810592.1"/>
    </source>
</evidence>
<dbReference type="AlphaFoldDB" id="A0A7W6EIC0"/>
<keyword evidence="4 9" id="KW-0812">Transmembrane</keyword>
<dbReference type="Gene3D" id="2.170.130.10">
    <property type="entry name" value="TonB-dependent receptor, plug domain"/>
    <property type="match status" value="1"/>
</dbReference>
<dbReference type="CDD" id="cd01347">
    <property type="entry name" value="ligand_gated_channel"/>
    <property type="match status" value="1"/>
</dbReference>
<dbReference type="PANTHER" id="PTHR30069">
    <property type="entry name" value="TONB-DEPENDENT OUTER MEMBRANE RECEPTOR"/>
    <property type="match status" value="1"/>
</dbReference>
<dbReference type="InterPro" id="IPR000531">
    <property type="entry name" value="Beta-barrel_TonB"/>
</dbReference>
<evidence type="ECO:0000259" key="13">
    <source>
        <dbReference type="Pfam" id="PF00593"/>
    </source>
</evidence>